<protein>
    <submittedName>
        <fullName evidence="10">TonB-dependent receptor</fullName>
    </submittedName>
</protein>
<evidence type="ECO:0000256" key="7">
    <source>
        <dbReference type="PROSITE-ProRule" id="PRU01360"/>
    </source>
</evidence>
<evidence type="ECO:0000256" key="2">
    <source>
        <dbReference type="ARBA" id="ARBA00022448"/>
    </source>
</evidence>
<evidence type="ECO:0000256" key="6">
    <source>
        <dbReference type="ARBA" id="ARBA00023237"/>
    </source>
</evidence>
<comment type="subcellular location">
    <subcellularLocation>
        <location evidence="1 7">Cell outer membrane</location>
        <topology evidence="1 7">Multi-pass membrane protein</topology>
    </subcellularLocation>
</comment>
<dbReference type="Gene3D" id="2.60.40.1120">
    <property type="entry name" value="Carboxypeptidase-like, regulatory domain"/>
    <property type="match status" value="1"/>
</dbReference>
<dbReference type="InterPro" id="IPR039426">
    <property type="entry name" value="TonB-dep_rcpt-like"/>
</dbReference>
<keyword evidence="11" id="KW-1185">Reference proteome</keyword>
<dbReference type="Pfam" id="PF13715">
    <property type="entry name" value="CarbopepD_reg_2"/>
    <property type="match status" value="1"/>
</dbReference>
<dbReference type="InterPro" id="IPR012910">
    <property type="entry name" value="Plug_dom"/>
</dbReference>
<keyword evidence="4 7" id="KW-0812">Transmembrane</keyword>
<dbReference type="InterPro" id="IPR036942">
    <property type="entry name" value="Beta-barrel_TonB_sf"/>
</dbReference>
<dbReference type="SUPFAM" id="SSF49464">
    <property type="entry name" value="Carboxypeptidase regulatory domain-like"/>
    <property type="match status" value="1"/>
</dbReference>
<dbReference type="AlphaFoldDB" id="A0A3B0BX01"/>
<dbReference type="GO" id="GO:0009279">
    <property type="term" value="C:cell outer membrane"/>
    <property type="evidence" value="ECO:0007669"/>
    <property type="project" value="UniProtKB-SubCell"/>
</dbReference>
<name>A0A3B0BX01_9FLAO</name>
<dbReference type="NCBIfam" id="TIGR04056">
    <property type="entry name" value="OMP_RagA_SusC"/>
    <property type="match status" value="1"/>
</dbReference>
<comment type="similarity">
    <text evidence="7">Belongs to the TonB-dependent receptor family.</text>
</comment>
<reference evidence="10 11" key="1">
    <citation type="submission" date="2018-10" db="EMBL/GenBank/DDBJ databases">
        <title>Ulvibacterium marinum gen. nov., sp. nov., a novel marine bacterium of the family Flavobacteriaceae, isolated from a culture of the green alga Ulva prolifera.</title>
        <authorList>
            <person name="Zhang Z."/>
        </authorList>
    </citation>
    <scope>NUCLEOTIDE SEQUENCE [LARGE SCALE GENOMIC DNA]</scope>
    <source>
        <strain evidence="10 11">CCMM003</strain>
    </source>
</reference>
<evidence type="ECO:0000256" key="4">
    <source>
        <dbReference type="ARBA" id="ARBA00022692"/>
    </source>
</evidence>
<evidence type="ECO:0000256" key="1">
    <source>
        <dbReference type="ARBA" id="ARBA00004571"/>
    </source>
</evidence>
<dbReference type="Pfam" id="PF07715">
    <property type="entry name" value="Plug"/>
    <property type="match status" value="1"/>
</dbReference>
<dbReference type="RefSeq" id="WP_120714255.1">
    <property type="nucleotide sequence ID" value="NZ_RBCJ01000006.1"/>
</dbReference>
<dbReference type="Gene3D" id="2.170.130.10">
    <property type="entry name" value="TonB-dependent receptor, plug domain"/>
    <property type="match status" value="1"/>
</dbReference>
<dbReference type="SUPFAM" id="SSF56935">
    <property type="entry name" value="Porins"/>
    <property type="match status" value="1"/>
</dbReference>
<feature type="chain" id="PRO_5017244435" evidence="8">
    <location>
        <begin position="38"/>
        <end position="1111"/>
    </location>
</feature>
<dbReference type="InterPro" id="IPR023997">
    <property type="entry name" value="TonB-dep_OMP_SusC/RagA_CS"/>
</dbReference>
<evidence type="ECO:0000259" key="9">
    <source>
        <dbReference type="Pfam" id="PF07715"/>
    </source>
</evidence>
<dbReference type="Proteomes" id="UP000276603">
    <property type="component" value="Unassembled WGS sequence"/>
</dbReference>
<proteinExistence type="inferred from homology"/>
<feature type="domain" description="TonB-dependent receptor plug" evidence="9">
    <location>
        <begin position="141"/>
        <end position="245"/>
    </location>
</feature>
<keyword evidence="3 7" id="KW-1134">Transmembrane beta strand</keyword>
<evidence type="ECO:0000313" key="11">
    <source>
        <dbReference type="Proteomes" id="UP000276603"/>
    </source>
</evidence>
<keyword evidence="6 7" id="KW-0998">Cell outer membrane</keyword>
<accession>A0A3B0BX01</accession>
<dbReference type="InterPro" id="IPR008969">
    <property type="entry name" value="CarboxyPept-like_regulatory"/>
</dbReference>
<dbReference type="Gene3D" id="2.40.170.20">
    <property type="entry name" value="TonB-dependent receptor, beta-barrel domain"/>
    <property type="match status" value="1"/>
</dbReference>
<dbReference type="PROSITE" id="PS52016">
    <property type="entry name" value="TONB_DEPENDENT_REC_3"/>
    <property type="match status" value="1"/>
</dbReference>
<evidence type="ECO:0000256" key="3">
    <source>
        <dbReference type="ARBA" id="ARBA00022452"/>
    </source>
</evidence>
<comment type="caution">
    <text evidence="10">The sequence shown here is derived from an EMBL/GenBank/DDBJ whole genome shotgun (WGS) entry which is preliminary data.</text>
</comment>
<keyword evidence="5 7" id="KW-0472">Membrane</keyword>
<evidence type="ECO:0000313" key="10">
    <source>
        <dbReference type="EMBL" id="RKN76908.1"/>
    </source>
</evidence>
<feature type="signal peptide" evidence="8">
    <location>
        <begin position="1"/>
        <end position="37"/>
    </location>
</feature>
<dbReference type="InterPro" id="IPR023996">
    <property type="entry name" value="TonB-dep_OMP_SusC/RagA"/>
</dbReference>
<keyword evidence="8" id="KW-0732">Signal</keyword>
<organism evidence="10 11">
    <name type="scientific">Ulvibacterium marinum</name>
    <dbReference type="NCBI Taxonomy" id="2419782"/>
    <lineage>
        <taxon>Bacteria</taxon>
        <taxon>Pseudomonadati</taxon>
        <taxon>Bacteroidota</taxon>
        <taxon>Flavobacteriia</taxon>
        <taxon>Flavobacteriales</taxon>
        <taxon>Flavobacteriaceae</taxon>
        <taxon>Ulvibacterium</taxon>
    </lineage>
</organism>
<evidence type="ECO:0000256" key="8">
    <source>
        <dbReference type="SAM" id="SignalP"/>
    </source>
</evidence>
<dbReference type="NCBIfam" id="TIGR04057">
    <property type="entry name" value="SusC_RagA_signa"/>
    <property type="match status" value="1"/>
</dbReference>
<keyword evidence="10" id="KW-0675">Receptor</keyword>
<dbReference type="EMBL" id="RBCJ01000006">
    <property type="protein sequence ID" value="RKN76908.1"/>
    <property type="molecule type" value="Genomic_DNA"/>
</dbReference>
<dbReference type="InterPro" id="IPR037066">
    <property type="entry name" value="Plug_dom_sf"/>
</dbReference>
<gene>
    <name evidence="10" type="ORF">D7Z94_24325</name>
</gene>
<sequence length="1111" mass="120411">MSQKRDYNSLRPKGKFSFLTIGFLSMLICLGTQLAQANDEITIEAETIFQTTVSGTITDSGGVPLPGANVVEKGTTNGTQTDFDGNYTLDVDANATLVISYLGFQTQEVAVNGQSTVNVTLQDDAAALDEVIVTGYQTETKRETTAAVSIVKAEELAAVPSGNVEQQLAGRVAGVTVVTNGQPGTASQIRVRGFGAFGGNQPLYVVDGVPINNIEFLNPDDIETTTVLKDAAAASIYGARAANGVIVYTTRQGKKGARKTNFRLNVQSGVQDPNSAGSPQMMNPQDMARYTHIAYENNARATGTDPQYTHPQYGSNPTPTFPDYLLVAGLPGGDQSGVRGPIDLAAMRAAFEADPLNTFLIRPNLAGTNWYDEVTRIAPISRVSLGIDGGTEKGRFAFGLSLQDQSSIMLEGEFKRYTARFNSEWDITPWLSFGENFQMTYRSVIGQQGGGDGAGIASQESQILAAYRMPTILPVRDEFGSFASTRAGGFNNPRNPVRIRKQNSGDDVAFAVQTFGNVFAEIRPADGLSIRSSLGGQYINFTGQSYGFRYLGDSEPQASDNFSEGWGYGFQWIFTNTVSFEKTYGKHSIKALGGIEAINGATTPTTPSRGRFINGSGINPFSTDIDFITMSTVQSPVVSGAIATGVNFSSLFGTLRYSFDDKYTINGVIRRDGSSVFGENNRYGVFPAVSGGWTVSSEPFMQNQNLINNLRIRAGWGEMGNSNNVSPTNQFSLFASSFQRTFYPIEGQNSGANEGFAPSTIGNPDAKWETSTTLNIGFDLGLWDNHVEVQFDWWKKDTEDLLFQIPLPGVTGFGAAAPSVNVGAMLNQGVDFQIVGRGNITEDLSFQVTTNHSFLKNEVVRFAPGIDFLEGQAFRGISPTRNQVGRPLSSFFGYNVIGYFNSEEEVANSPAQEGKGLGRFRYEDVNGDGAITPDDRVYLGDPIPNYSGGATIELNYKQLKMEMFWNWFVGNEIWNQSKWFRDFFGTFEGSAKGVAAFRSWTPELGNNAAAPIWESETNLSTSGAGNSWYVEDGSYARLQRLALVYSFEDKVKDALGLSTFEVGLSANNIWTITNYSGLDPGVGGDVDTRFGIDVGNFPVTPQYLITVNLGL</sequence>
<dbReference type="FunFam" id="2.60.40.1120:FF:000003">
    <property type="entry name" value="Outer membrane protein Omp121"/>
    <property type="match status" value="1"/>
</dbReference>
<dbReference type="OrthoDB" id="9768177at2"/>
<keyword evidence="2 7" id="KW-0813">Transport</keyword>
<evidence type="ECO:0000256" key="5">
    <source>
        <dbReference type="ARBA" id="ARBA00023136"/>
    </source>
</evidence>